<evidence type="ECO:0000259" key="1">
    <source>
        <dbReference type="Pfam" id="PF12867"/>
    </source>
</evidence>
<feature type="domain" description="DinB-like" evidence="1">
    <location>
        <begin position="17"/>
        <end position="152"/>
    </location>
</feature>
<sequence>MNKVYRPGAKGALLDEYERVIRELQQTITGLDDKELITVMDPHTSDDNCRSIQTVLSHVVNSAHSYAIYILHAYGHRMVRPEKRYHPTVNDYIRDLQEAFEFTLMVFGDIKDSELEQPDNDKKILTRWGQVYDIEQLMEHAIVHVMRHRRQIEKFRVILSAMH</sequence>
<dbReference type="SUPFAM" id="SSF109854">
    <property type="entry name" value="DinB/YfiT-like putative metalloenzymes"/>
    <property type="match status" value="1"/>
</dbReference>
<dbReference type="Pfam" id="PF12867">
    <property type="entry name" value="DinB_2"/>
    <property type="match status" value="1"/>
</dbReference>
<evidence type="ECO:0000313" key="2">
    <source>
        <dbReference type="EMBL" id="TWV93277.1"/>
    </source>
</evidence>
<dbReference type="AlphaFoldDB" id="A0A5C6LKS3"/>
<accession>A0A5C6LKS3</accession>
<reference evidence="2 3" key="1">
    <citation type="submission" date="2019-08" db="EMBL/GenBank/DDBJ databases">
        <title>Whole genome sequencing of chitin degrading bacteria Chitinophaga pinensis YS16.</title>
        <authorList>
            <person name="Singh R.P."/>
            <person name="Manchanda G."/>
            <person name="Maurya I.K."/>
            <person name="Joshi N.K."/>
            <person name="Srivastava A.K."/>
        </authorList>
    </citation>
    <scope>NUCLEOTIDE SEQUENCE [LARGE SCALE GENOMIC DNA]</scope>
    <source>
        <strain evidence="2 3">YS-16</strain>
    </source>
</reference>
<dbReference type="Gene3D" id="1.20.120.450">
    <property type="entry name" value="dinb family like domain"/>
    <property type="match status" value="1"/>
</dbReference>
<gene>
    <name evidence="2" type="ORF">FEF09_27360</name>
</gene>
<dbReference type="EMBL" id="VOHS01000058">
    <property type="protein sequence ID" value="TWV93277.1"/>
    <property type="molecule type" value="Genomic_DNA"/>
</dbReference>
<name>A0A5C6LKS3_9BACT</name>
<proteinExistence type="predicted"/>
<protein>
    <submittedName>
        <fullName evidence="2">DinB family protein</fullName>
    </submittedName>
</protein>
<keyword evidence="3" id="KW-1185">Reference proteome</keyword>
<dbReference type="RefSeq" id="WP_146308045.1">
    <property type="nucleotide sequence ID" value="NZ_VOHS01000058.1"/>
</dbReference>
<dbReference type="OrthoDB" id="982141at2"/>
<dbReference type="Proteomes" id="UP000318815">
    <property type="component" value="Unassembled WGS sequence"/>
</dbReference>
<dbReference type="InterPro" id="IPR034660">
    <property type="entry name" value="DinB/YfiT-like"/>
</dbReference>
<organism evidence="2 3">
    <name type="scientific">Chitinophaga pinensis</name>
    <dbReference type="NCBI Taxonomy" id="79329"/>
    <lineage>
        <taxon>Bacteria</taxon>
        <taxon>Pseudomonadati</taxon>
        <taxon>Bacteroidota</taxon>
        <taxon>Chitinophagia</taxon>
        <taxon>Chitinophagales</taxon>
        <taxon>Chitinophagaceae</taxon>
        <taxon>Chitinophaga</taxon>
    </lineage>
</organism>
<evidence type="ECO:0000313" key="3">
    <source>
        <dbReference type="Proteomes" id="UP000318815"/>
    </source>
</evidence>
<comment type="caution">
    <text evidence="2">The sequence shown here is derived from an EMBL/GenBank/DDBJ whole genome shotgun (WGS) entry which is preliminary data.</text>
</comment>
<dbReference type="InterPro" id="IPR024775">
    <property type="entry name" value="DinB-like"/>
</dbReference>